<dbReference type="OrthoDB" id="3405030at2"/>
<evidence type="ECO:0000313" key="2">
    <source>
        <dbReference type="Proteomes" id="UP000295124"/>
    </source>
</evidence>
<protein>
    <submittedName>
        <fullName evidence="1">Uncharacterized protein</fullName>
    </submittedName>
</protein>
<reference evidence="1 2" key="1">
    <citation type="submission" date="2019-03" db="EMBL/GenBank/DDBJ databases">
        <title>Draft genome sequences of novel Actinobacteria.</title>
        <authorList>
            <person name="Sahin N."/>
            <person name="Ay H."/>
            <person name="Saygin H."/>
        </authorList>
    </citation>
    <scope>NUCLEOTIDE SEQUENCE [LARGE SCALE GENOMIC DNA]</scope>
    <source>
        <strain evidence="1 2">JCM 13523</strain>
    </source>
</reference>
<name>A0A4R4ZSB7_9ACTN</name>
<dbReference type="EMBL" id="SMKX01000030">
    <property type="protein sequence ID" value="TDD59892.1"/>
    <property type="molecule type" value="Genomic_DNA"/>
</dbReference>
<proteinExistence type="predicted"/>
<dbReference type="RefSeq" id="WP_132167563.1">
    <property type="nucleotide sequence ID" value="NZ_SMKX01000030.1"/>
</dbReference>
<evidence type="ECO:0000313" key="1">
    <source>
        <dbReference type="EMBL" id="TDD59892.1"/>
    </source>
</evidence>
<accession>A0A4R4ZSB7</accession>
<dbReference type="AlphaFoldDB" id="A0A4R4ZSB7"/>
<comment type="caution">
    <text evidence="1">The sequence shown here is derived from an EMBL/GenBank/DDBJ whole genome shotgun (WGS) entry which is preliminary data.</text>
</comment>
<organism evidence="1 2">
    <name type="scientific">Kribbella antibiotica</name>
    <dbReference type="NCBI Taxonomy" id="190195"/>
    <lineage>
        <taxon>Bacteria</taxon>
        <taxon>Bacillati</taxon>
        <taxon>Actinomycetota</taxon>
        <taxon>Actinomycetes</taxon>
        <taxon>Propionibacteriales</taxon>
        <taxon>Kribbellaceae</taxon>
        <taxon>Kribbella</taxon>
    </lineage>
</organism>
<keyword evidence="2" id="KW-1185">Reference proteome</keyword>
<gene>
    <name evidence="1" type="ORF">E1263_13245</name>
</gene>
<dbReference type="Proteomes" id="UP000295124">
    <property type="component" value="Unassembled WGS sequence"/>
</dbReference>
<sequence>MDVALFQVDQPGSSPRRRRLTQLAVVPDAADLFARLCQRSALPLLSRVDPYADLALTSAEMEQLLAELSTELGAATSDGERELLAAVLALAERCALGEGLELHLQGD</sequence>